<evidence type="ECO:0000256" key="5">
    <source>
        <dbReference type="ARBA" id="ARBA00022801"/>
    </source>
</evidence>
<proteinExistence type="predicted"/>
<keyword evidence="2" id="KW-0645">Protease</keyword>
<evidence type="ECO:0000256" key="1">
    <source>
        <dbReference type="ARBA" id="ARBA00004123"/>
    </source>
</evidence>
<dbReference type="InterPro" id="IPR041588">
    <property type="entry name" value="Integrase_H2C2"/>
</dbReference>
<dbReference type="Pfam" id="PF24626">
    <property type="entry name" value="SH3_Tf2-1"/>
    <property type="match status" value="1"/>
</dbReference>
<dbReference type="PROSITE" id="PS50013">
    <property type="entry name" value="CHROMO_2"/>
    <property type="match status" value="1"/>
</dbReference>
<evidence type="ECO:0000256" key="9">
    <source>
        <dbReference type="ARBA" id="ARBA00022932"/>
    </source>
</evidence>
<evidence type="ECO:0000256" key="10">
    <source>
        <dbReference type="ARBA" id="ARBA00023125"/>
    </source>
</evidence>
<dbReference type="InterPro" id="IPR016197">
    <property type="entry name" value="Chromo-like_dom_sf"/>
</dbReference>
<dbReference type="GO" id="GO:0015074">
    <property type="term" value="P:DNA integration"/>
    <property type="evidence" value="ECO:0007669"/>
    <property type="project" value="UniProtKB-KW"/>
</dbReference>
<keyword evidence="5" id="KW-0378">Hydrolase</keyword>
<dbReference type="Gene3D" id="2.40.50.40">
    <property type="match status" value="1"/>
</dbReference>
<dbReference type="Gene3D" id="3.30.420.10">
    <property type="entry name" value="Ribonuclease H-like superfamily/Ribonuclease H"/>
    <property type="match status" value="1"/>
</dbReference>
<dbReference type="AlphaFoldDB" id="A0A2D4IPV6"/>
<evidence type="ECO:0000313" key="15">
    <source>
        <dbReference type="EMBL" id="LAA86166.1"/>
    </source>
</evidence>
<evidence type="ECO:0000256" key="6">
    <source>
        <dbReference type="ARBA" id="ARBA00022842"/>
    </source>
</evidence>
<evidence type="ECO:0000256" key="2">
    <source>
        <dbReference type="ARBA" id="ARBA00022670"/>
    </source>
</evidence>
<evidence type="ECO:0000256" key="4">
    <source>
        <dbReference type="ARBA" id="ARBA00022750"/>
    </source>
</evidence>
<evidence type="ECO:0000256" key="3">
    <source>
        <dbReference type="ARBA" id="ARBA00022723"/>
    </source>
</evidence>
<keyword evidence="9" id="KW-0239">DNA-directed DNA polymerase</keyword>
<dbReference type="GO" id="GO:0046872">
    <property type="term" value="F:metal ion binding"/>
    <property type="evidence" value="ECO:0007669"/>
    <property type="project" value="UniProtKB-KW"/>
</dbReference>
<dbReference type="SUPFAM" id="SSF53098">
    <property type="entry name" value="Ribonuclease H-like"/>
    <property type="match status" value="1"/>
</dbReference>
<dbReference type="GO" id="GO:0006310">
    <property type="term" value="P:DNA recombination"/>
    <property type="evidence" value="ECO:0007669"/>
    <property type="project" value="UniProtKB-KW"/>
</dbReference>
<dbReference type="GO" id="GO:0006508">
    <property type="term" value="P:proteolysis"/>
    <property type="evidence" value="ECO:0007669"/>
    <property type="project" value="UniProtKB-KW"/>
</dbReference>
<keyword evidence="8" id="KW-0695">RNA-directed DNA polymerase</keyword>
<dbReference type="GO" id="GO:0003677">
    <property type="term" value="F:DNA binding"/>
    <property type="evidence" value="ECO:0007669"/>
    <property type="project" value="UniProtKB-KW"/>
</dbReference>
<evidence type="ECO:0000259" key="14">
    <source>
        <dbReference type="PROSITE" id="PS50994"/>
    </source>
</evidence>
<dbReference type="InterPro" id="IPR000953">
    <property type="entry name" value="Chromo/chromo_shadow_dom"/>
</dbReference>
<keyword evidence="7" id="KW-0229">DNA integration</keyword>
<keyword evidence="4" id="KW-0064">Aspartyl protease</keyword>
<dbReference type="PANTHER" id="PTHR37984:SF15">
    <property type="entry name" value="INTEGRASE CATALYTIC DOMAIN-CONTAINING PROTEIN"/>
    <property type="match status" value="1"/>
</dbReference>
<dbReference type="InterPro" id="IPR023780">
    <property type="entry name" value="Chromo_domain"/>
</dbReference>
<keyword evidence="11" id="KW-0233">DNA recombination</keyword>
<keyword evidence="9" id="KW-0808">Transferase</keyword>
<dbReference type="PANTHER" id="PTHR37984">
    <property type="entry name" value="PROTEIN CBG26694"/>
    <property type="match status" value="1"/>
</dbReference>
<dbReference type="InterPro" id="IPR050951">
    <property type="entry name" value="Retrovirus_Pol_polyprotein"/>
</dbReference>
<sequence>MADALSRLPQHQVTKEETIQPLIGMCHTSVETTEKLQPTTLQELREATLHDLWLKENKSTCQYKQGLAWQEDKIYVPQVCRINILKLCHDDKRAGHFGFLKTLHLVKRQFWWPHMRAFIDKYVKGCKECAMSKYRIGKPIGPLQVVAEPTHPWQEIAMDFIVDLPQSQGHTVIWTVIDMFSKQAHFIPCKSLPSAKQLASLFIKHIYRLHGAPSRIISDRGVQFTAQFWRSFLAILGTSQGLSSAYHPCTNGAAERANALIERYLRSYTSLQQTKWIEFIPFAEYAYNNTVHSSTGYSPFFIVYGKEFKPLPDLTQDTPEHRLNPSVHEWSIAATGCWKDVKKALEQTSQRVKAQVDKKRMNTKPYQVGDKVLLSTKNIKIKFSHKKLEPRYIGPFTIKEVINPVTVKLDLPNWLGKIHPVFHINLLKEYIAQEEEAITLPTIPTQYVDIDKILDVRITRNQVKYLVKWKGYPQTEATWVKAQDIKADKLIQQFHEKQGML</sequence>
<dbReference type="Gene3D" id="1.10.340.70">
    <property type="match status" value="1"/>
</dbReference>
<dbReference type="GO" id="GO:0005634">
    <property type="term" value="C:nucleus"/>
    <property type="evidence" value="ECO:0007669"/>
    <property type="project" value="UniProtKB-SubCell"/>
</dbReference>
<dbReference type="PROSITE" id="PS50994">
    <property type="entry name" value="INTEGRASE"/>
    <property type="match status" value="1"/>
</dbReference>
<evidence type="ECO:0000256" key="11">
    <source>
        <dbReference type="ARBA" id="ARBA00023172"/>
    </source>
</evidence>
<keyword evidence="6" id="KW-0460">Magnesium</keyword>
<dbReference type="InterPro" id="IPR036397">
    <property type="entry name" value="RNaseH_sf"/>
</dbReference>
<organism evidence="15">
    <name type="scientific">Micrurus lemniscatus lemniscatus</name>
    <dbReference type="NCBI Taxonomy" id="129467"/>
    <lineage>
        <taxon>Eukaryota</taxon>
        <taxon>Metazoa</taxon>
        <taxon>Chordata</taxon>
        <taxon>Craniata</taxon>
        <taxon>Vertebrata</taxon>
        <taxon>Euteleostomi</taxon>
        <taxon>Lepidosauria</taxon>
        <taxon>Squamata</taxon>
        <taxon>Bifurcata</taxon>
        <taxon>Unidentata</taxon>
        <taxon>Episquamata</taxon>
        <taxon>Toxicofera</taxon>
        <taxon>Serpentes</taxon>
        <taxon>Colubroidea</taxon>
        <taxon>Elapidae</taxon>
        <taxon>Elapinae</taxon>
        <taxon>Micrurus</taxon>
    </lineage>
</organism>
<name>A0A2D4IPV6_MICLE</name>
<dbReference type="GO" id="GO:0004190">
    <property type="term" value="F:aspartic-type endopeptidase activity"/>
    <property type="evidence" value="ECO:0007669"/>
    <property type="project" value="UniProtKB-KW"/>
</dbReference>
<evidence type="ECO:0000256" key="7">
    <source>
        <dbReference type="ARBA" id="ARBA00022908"/>
    </source>
</evidence>
<dbReference type="Pfam" id="PF00665">
    <property type="entry name" value="rve"/>
    <property type="match status" value="1"/>
</dbReference>
<evidence type="ECO:0000259" key="13">
    <source>
        <dbReference type="PROSITE" id="PS50013"/>
    </source>
</evidence>
<evidence type="ECO:0000256" key="8">
    <source>
        <dbReference type="ARBA" id="ARBA00022918"/>
    </source>
</evidence>
<dbReference type="InterPro" id="IPR012337">
    <property type="entry name" value="RNaseH-like_sf"/>
</dbReference>
<feature type="domain" description="Chromo" evidence="13">
    <location>
        <begin position="448"/>
        <end position="501"/>
    </location>
</feature>
<dbReference type="EMBL" id="IACK01113405">
    <property type="protein sequence ID" value="LAA86166.1"/>
    <property type="molecule type" value="Transcribed_RNA"/>
</dbReference>
<dbReference type="GO" id="GO:0003964">
    <property type="term" value="F:RNA-directed DNA polymerase activity"/>
    <property type="evidence" value="ECO:0007669"/>
    <property type="project" value="UniProtKB-KW"/>
</dbReference>
<comment type="subcellular location">
    <subcellularLocation>
        <location evidence="1">Nucleus</location>
    </subcellularLocation>
</comment>
<keyword evidence="10" id="KW-0238">DNA-binding</keyword>
<protein>
    <recommendedName>
        <fullName evidence="12">Gypsy retrotransposon integrase-like protein 1</fullName>
    </recommendedName>
</protein>
<keyword evidence="9" id="KW-0548">Nucleotidyltransferase</keyword>
<reference evidence="15" key="2">
    <citation type="submission" date="2017-11" db="EMBL/GenBank/DDBJ databases">
        <title>Coralsnake Venomics: Analyses of Venom Gland Transcriptomes and Proteomes of Six Brazilian Taxa.</title>
        <authorList>
            <person name="Aird S.D."/>
            <person name="Jorge da Silva N."/>
            <person name="Qiu L."/>
            <person name="Villar-Briones A."/>
            <person name="Aparecida-Saddi V."/>
            <person name="Campos-Telles M.P."/>
            <person name="Grau M."/>
            <person name="Mikheyev A.S."/>
        </authorList>
    </citation>
    <scope>NUCLEOTIDE SEQUENCE</scope>
    <source>
        <tissue evidence="15">Venom_gland</tissue>
    </source>
</reference>
<keyword evidence="3" id="KW-0479">Metal-binding</keyword>
<reference evidence="15" key="1">
    <citation type="submission" date="2017-07" db="EMBL/GenBank/DDBJ databases">
        <authorList>
            <person name="Mikheyev A."/>
            <person name="Grau M."/>
        </authorList>
    </citation>
    <scope>NUCLEOTIDE SEQUENCE</scope>
    <source>
        <tissue evidence="15">Venom_gland</tissue>
    </source>
</reference>
<dbReference type="InterPro" id="IPR056924">
    <property type="entry name" value="SH3_Tf2-1"/>
</dbReference>
<dbReference type="SUPFAM" id="SSF54160">
    <property type="entry name" value="Chromo domain-like"/>
    <property type="match status" value="1"/>
</dbReference>
<feature type="domain" description="Integrase catalytic" evidence="14">
    <location>
        <begin position="148"/>
        <end position="307"/>
    </location>
</feature>
<dbReference type="Pfam" id="PF17921">
    <property type="entry name" value="Integrase_H2C2"/>
    <property type="match status" value="1"/>
</dbReference>
<accession>A0A2D4IPV6</accession>
<dbReference type="Pfam" id="PF00385">
    <property type="entry name" value="Chromo"/>
    <property type="match status" value="1"/>
</dbReference>
<dbReference type="GO" id="GO:0003887">
    <property type="term" value="F:DNA-directed DNA polymerase activity"/>
    <property type="evidence" value="ECO:0007669"/>
    <property type="project" value="UniProtKB-KW"/>
</dbReference>
<evidence type="ECO:0000256" key="12">
    <source>
        <dbReference type="ARBA" id="ARBA00039658"/>
    </source>
</evidence>
<dbReference type="FunFam" id="3.30.420.10:FF:000032">
    <property type="entry name" value="Retrovirus-related Pol polyprotein from transposon 297-like Protein"/>
    <property type="match status" value="1"/>
</dbReference>
<dbReference type="FunFam" id="1.10.340.70:FF:000001">
    <property type="entry name" value="Retrovirus-related Pol polyprotein from transposon gypsy-like Protein"/>
    <property type="match status" value="1"/>
</dbReference>
<dbReference type="SMART" id="SM00298">
    <property type="entry name" value="CHROMO"/>
    <property type="match status" value="1"/>
</dbReference>
<dbReference type="InterPro" id="IPR001584">
    <property type="entry name" value="Integrase_cat-core"/>
</dbReference>